<dbReference type="GO" id="GO:0030170">
    <property type="term" value="F:pyridoxal phosphate binding"/>
    <property type="evidence" value="ECO:0007669"/>
    <property type="project" value="InterPro"/>
</dbReference>
<dbReference type="CDD" id="cd00609">
    <property type="entry name" value="AAT_like"/>
    <property type="match status" value="1"/>
</dbReference>
<dbReference type="RefSeq" id="WP_183116611.1">
    <property type="nucleotide sequence ID" value="NZ_JABEQG010000065.1"/>
</dbReference>
<name>A0A7W4I8K7_GLUDI</name>
<dbReference type="InterPro" id="IPR050106">
    <property type="entry name" value="HistidinolP_aminotransfase"/>
</dbReference>
<evidence type="ECO:0000256" key="2">
    <source>
        <dbReference type="ARBA" id="ARBA00022576"/>
    </source>
</evidence>
<dbReference type="PANTHER" id="PTHR43643">
    <property type="entry name" value="HISTIDINOL-PHOSPHATE AMINOTRANSFERASE 2"/>
    <property type="match status" value="1"/>
</dbReference>
<evidence type="ECO:0000259" key="6">
    <source>
        <dbReference type="Pfam" id="PF00155"/>
    </source>
</evidence>
<dbReference type="InterPro" id="IPR015422">
    <property type="entry name" value="PyrdxlP-dep_Trfase_small"/>
</dbReference>
<keyword evidence="3 7" id="KW-0808">Transferase</keyword>
<sequence>MAPHSYLFTRRSLGRVATAATSLFVDSLATSVWAKESDVPQLPTQNTVVLSQNTSPLGPCSQAVRASDAITPHLQHYWPHGDELSLLGQAASKRFGVAQHFIKAWCGSSDPAFRTVAAFTGPTRGLVVADPSWELIFQSAALTRAPVFKVPLNHHYAHDVRSMLAADPHAGLYFICNPNNPTGTLTPHEDIVWLLAHKPRDAVVLIDEAYIDFSDAESCMPLVEQGHDIIVLRTFSKIYGMAGMRLGFTIGRPDIVEKLLPYGFPDSPLFVPMNAVAAGMESLRTSDLVPSRKKANTHAREETFAFLREHDVAYIPSSSNCFLLDVRRPAAAFAAAMAQEDILVGRSWPIWPTRVRITVGSVHEMTRFHRALSKVMNL</sequence>
<evidence type="ECO:0000256" key="1">
    <source>
        <dbReference type="ARBA" id="ARBA00007970"/>
    </source>
</evidence>
<evidence type="ECO:0000256" key="5">
    <source>
        <dbReference type="ARBA" id="ARBA00029440"/>
    </source>
</evidence>
<evidence type="ECO:0000313" key="7">
    <source>
        <dbReference type="EMBL" id="MBB2158209.1"/>
    </source>
</evidence>
<dbReference type="AlphaFoldDB" id="A0A7W4I8K7"/>
<feature type="domain" description="Aminotransferase class I/classII large" evidence="6">
    <location>
        <begin position="106"/>
        <end position="371"/>
    </location>
</feature>
<dbReference type="NCBIfam" id="NF006580">
    <property type="entry name" value="PRK09105.1"/>
    <property type="match status" value="1"/>
</dbReference>
<organism evidence="7 8">
    <name type="scientific">Gluconacetobacter diazotrophicus</name>
    <name type="common">Acetobacter diazotrophicus</name>
    <dbReference type="NCBI Taxonomy" id="33996"/>
    <lineage>
        <taxon>Bacteria</taxon>
        <taxon>Pseudomonadati</taxon>
        <taxon>Pseudomonadota</taxon>
        <taxon>Alphaproteobacteria</taxon>
        <taxon>Acetobacterales</taxon>
        <taxon>Acetobacteraceae</taxon>
        <taxon>Gluconacetobacter</taxon>
    </lineage>
</organism>
<dbReference type="EMBL" id="JABEQG010000065">
    <property type="protein sequence ID" value="MBB2158209.1"/>
    <property type="molecule type" value="Genomic_DNA"/>
</dbReference>
<evidence type="ECO:0000256" key="3">
    <source>
        <dbReference type="ARBA" id="ARBA00022679"/>
    </source>
</evidence>
<comment type="caution">
    <text evidence="7">The sequence shown here is derived from an EMBL/GenBank/DDBJ whole genome shotgun (WGS) entry which is preliminary data.</text>
</comment>
<keyword evidence="2 7" id="KW-0032">Aminotransferase</keyword>
<keyword evidence="4" id="KW-0663">Pyridoxal phosphate</keyword>
<proteinExistence type="inferred from homology"/>
<comment type="pathway">
    <text evidence="5">Amino-acid biosynthesis.</text>
</comment>
<comment type="similarity">
    <text evidence="1">Belongs to the class-II pyridoxal-phosphate-dependent aminotransferase family. Histidinol-phosphate aminotransferase subfamily.</text>
</comment>
<dbReference type="PANTHER" id="PTHR43643:SF3">
    <property type="entry name" value="HISTIDINOL-PHOSPHATE AMINOTRANSFERASE"/>
    <property type="match status" value="1"/>
</dbReference>
<dbReference type="InterPro" id="IPR015421">
    <property type="entry name" value="PyrdxlP-dep_Trfase_major"/>
</dbReference>
<dbReference type="SUPFAM" id="SSF53383">
    <property type="entry name" value="PLP-dependent transferases"/>
    <property type="match status" value="1"/>
</dbReference>
<dbReference type="Pfam" id="PF00155">
    <property type="entry name" value="Aminotran_1_2"/>
    <property type="match status" value="1"/>
</dbReference>
<evidence type="ECO:0000313" key="8">
    <source>
        <dbReference type="Proteomes" id="UP000550787"/>
    </source>
</evidence>
<gene>
    <name evidence="7" type="ORF">HLH33_18230</name>
</gene>
<accession>A0A7W4I8K7</accession>
<dbReference type="Gene3D" id="3.40.640.10">
    <property type="entry name" value="Type I PLP-dependent aspartate aminotransferase-like (Major domain)"/>
    <property type="match status" value="1"/>
</dbReference>
<evidence type="ECO:0000256" key="4">
    <source>
        <dbReference type="ARBA" id="ARBA00022898"/>
    </source>
</evidence>
<protein>
    <submittedName>
        <fullName evidence="7">Pyridoxal phosphate-dependent aminotransferase</fullName>
    </submittedName>
</protein>
<dbReference type="Gene3D" id="3.90.1150.10">
    <property type="entry name" value="Aspartate Aminotransferase, domain 1"/>
    <property type="match status" value="1"/>
</dbReference>
<dbReference type="GO" id="GO:0008483">
    <property type="term" value="F:transaminase activity"/>
    <property type="evidence" value="ECO:0007669"/>
    <property type="project" value="UniProtKB-KW"/>
</dbReference>
<reference evidence="7 8" key="1">
    <citation type="submission" date="2020-04" db="EMBL/GenBank/DDBJ databases">
        <title>Description of novel Gluconacetobacter.</title>
        <authorList>
            <person name="Sombolestani A."/>
        </authorList>
    </citation>
    <scope>NUCLEOTIDE SEQUENCE [LARGE SCALE GENOMIC DNA]</scope>
    <source>
        <strain evidence="7 8">LMG 7603</strain>
    </source>
</reference>
<dbReference type="Proteomes" id="UP000550787">
    <property type="component" value="Unassembled WGS sequence"/>
</dbReference>
<dbReference type="InterPro" id="IPR015424">
    <property type="entry name" value="PyrdxlP-dep_Trfase"/>
</dbReference>
<dbReference type="InterPro" id="IPR004839">
    <property type="entry name" value="Aminotransferase_I/II_large"/>
</dbReference>